<feature type="region of interest" description="Disordered" evidence="1">
    <location>
        <begin position="25"/>
        <end position="55"/>
    </location>
</feature>
<name>A0ABT3SG38_9MYCO</name>
<evidence type="ECO:0000256" key="1">
    <source>
        <dbReference type="SAM" id="MobiDB-lite"/>
    </source>
</evidence>
<gene>
    <name evidence="2" type="ORF">ORI27_17390</name>
</gene>
<dbReference type="RefSeq" id="WP_266074004.1">
    <property type="nucleotide sequence ID" value="NZ_JAPJDO010000014.1"/>
</dbReference>
<organism evidence="2 3">
    <name type="scientific">Mycobacterium pinniadriaticum</name>
    <dbReference type="NCBI Taxonomy" id="2994102"/>
    <lineage>
        <taxon>Bacteria</taxon>
        <taxon>Bacillati</taxon>
        <taxon>Actinomycetota</taxon>
        <taxon>Actinomycetes</taxon>
        <taxon>Mycobacteriales</taxon>
        <taxon>Mycobacteriaceae</taxon>
        <taxon>Mycobacterium</taxon>
    </lineage>
</organism>
<feature type="compositionally biased region" description="Low complexity" evidence="1">
    <location>
        <begin position="25"/>
        <end position="38"/>
    </location>
</feature>
<dbReference type="Proteomes" id="UP001300745">
    <property type="component" value="Unassembled WGS sequence"/>
</dbReference>
<feature type="compositionally biased region" description="Low complexity" evidence="1">
    <location>
        <begin position="207"/>
        <end position="217"/>
    </location>
</feature>
<sequence>MAAVSDDVVGCADEVVLVTAASRRANAANASASGESAGTVGRPPENGSSTSCTPEIDAAGARADALGDTEATDVTDPTVELADGVVGSALPVGSPDCTADDDPALFAAAPEESVVWAETAELVRDCAVLAFECFDPVLAPPVLTTRPELARWVRFEAAVAADAPLEPALADPDVEEFPPEELEFELVADDPVDESANATPYPVENSAAPTPSATAKPPTRPTNLEAPMTVYLPTNGDVA</sequence>
<evidence type="ECO:0000313" key="2">
    <source>
        <dbReference type="EMBL" id="MCX2938479.1"/>
    </source>
</evidence>
<accession>A0ABT3SG38</accession>
<proteinExistence type="predicted"/>
<evidence type="ECO:0000313" key="3">
    <source>
        <dbReference type="Proteomes" id="UP001300745"/>
    </source>
</evidence>
<comment type="caution">
    <text evidence="2">The sequence shown here is derived from an EMBL/GenBank/DDBJ whole genome shotgun (WGS) entry which is preliminary data.</text>
</comment>
<feature type="region of interest" description="Disordered" evidence="1">
    <location>
        <begin position="189"/>
        <end position="239"/>
    </location>
</feature>
<keyword evidence="3" id="KW-1185">Reference proteome</keyword>
<reference evidence="2 3" key="1">
    <citation type="submission" date="2022-11" db="EMBL/GenBank/DDBJ databases">
        <title>Mycobacterium sp. nov.</title>
        <authorList>
            <person name="Papic B."/>
            <person name="Spicic S."/>
            <person name="Duvnjak S."/>
        </authorList>
    </citation>
    <scope>NUCLEOTIDE SEQUENCE [LARGE SCALE GENOMIC DNA]</scope>
    <source>
        <strain evidence="2 3">CVI_P4</strain>
    </source>
</reference>
<protein>
    <submittedName>
        <fullName evidence="2">Uncharacterized protein</fullName>
    </submittedName>
</protein>
<dbReference type="EMBL" id="JAPJDO010000014">
    <property type="protein sequence ID" value="MCX2938479.1"/>
    <property type="molecule type" value="Genomic_DNA"/>
</dbReference>